<keyword evidence="3" id="KW-0813">Transport</keyword>
<feature type="signal peptide" evidence="11">
    <location>
        <begin position="1"/>
        <end position="22"/>
    </location>
</feature>
<dbReference type="GO" id="GO:0046930">
    <property type="term" value="C:pore complex"/>
    <property type="evidence" value="ECO:0007669"/>
    <property type="project" value="UniProtKB-KW"/>
</dbReference>
<dbReference type="PANTHER" id="PTHR34501:SF9">
    <property type="entry name" value="MAJOR OUTER MEMBRANE PROTEIN P.IA"/>
    <property type="match status" value="1"/>
</dbReference>
<evidence type="ECO:0000256" key="10">
    <source>
        <dbReference type="ARBA" id="ARBA00023237"/>
    </source>
</evidence>
<dbReference type="GO" id="GO:0006811">
    <property type="term" value="P:monoatomic ion transport"/>
    <property type="evidence" value="ECO:0007669"/>
    <property type="project" value="UniProtKB-KW"/>
</dbReference>
<evidence type="ECO:0000259" key="12">
    <source>
        <dbReference type="Pfam" id="PF13609"/>
    </source>
</evidence>
<keyword evidence="14" id="KW-1185">Reference proteome</keyword>
<sequence length="338" mass="34927">MKRIGKAAVLAVTAVLARGACAQSAVQVYGVLDVWAGRSETSAGGPATTMVGNGGMQTSFWGLGGSEDLGGMKAIYAIEGYLQVDTGAAGRTPTDAMFARNAFVGLQGAAGEIRLGRILNPLFVATAQANPFGGSIRLAPLLAQIWSVPMGRAVAGDTSWDNVVAYTTPSMGRVKATVMAGLGETRAGTATNNLNATLTYGAGPVAATVSVQRVRVGPGLAQIGRSEQKTYFAGGSYDLGGMKLYASWDKADGSAPDLAAKTWQAGAALPAGRGNVLASWARTTTRSPGLPAGRRDTGAAGYDWLLSRRTDLYAVAQTDRLAGADRARTYAFGVRHRF</sequence>
<feature type="domain" description="Porin" evidence="12">
    <location>
        <begin position="11"/>
        <end position="320"/>
    </location>
</feature>
<evidence type="ECO:0000256" key="9">
    <source>
        <dbReference type="ARBA" id="ARBA00023136"/>
    </source>
</evidence>
<dbReference type="InterPro" id="IPR023614">
    <property type="entry name" value="Porin_dom_sf"/>
</dbReference>
<dbReference type="InterPro" id="IPR050298">
    <property type="entry name" value="Gram-neg_bact_OMP"/>
</dbReference>
<keyword evidence="5" id="KW-0812">Transmembrane</keyword>
<dbReference type="Proteomes" id="UP000443353">
    <property type="component" value="Unassembled WGS sequence"/>
</dbReference>
<keyword evidence="10" id="KW-0998">Cell outer membrane</keyword>
<keyword evidence="4" id="KW-1134">Transmembrane beta strand</keyword>
<dbReference type="GO" id="GO:0015288">
    <property type="term" value="F:porin activity"/>
    <property type="evidence" value="ECO:0007669"/>
    <property type="project" value="UniProtKB-KW"/>
</dbReference>
<gene>
    <name evidence="13" type="ORF">GPY61_12790</name>
</gene>
<comment type="subunit">
    <text evidence="2">Homotrimer.</text>
</comment>
<evidence type="ECO:0000313" key="14">
    <source>
        <dbReference type="Proteomes" id="UP000443353"/>
    </source>
</evidence>
<dbReference type="RefSeq" id="WP_160408955.1">
    <property type="nucleotide sequence ID" value="NZ_WSES01000003.1"/>
</dbReference>
<dbReference type="PANTHER" id="PTHR34501">
    <property type="entry name" value="PROTEIN YDDL-RELATED"/>
    <property type="match status" value="1"/>
</dbReference>
<proteinExistence type="predicted"/>
<name>A0A7X3G1C3_9BURK</name>
<comment type="subcellular location">
    <subcellularLocation>
        <location evidence="1">Cell outer membrane</location>
        <topology evidence="1">Multi-pass membrane protein</topology>
    </subcellularLocation>
</comment>
<dbReference type="Gene3D" id="2.40.160.10">
    <property type="entry name" value="Porin"/>
    <property type="match status" value="1"/>
</dbReference>
<reference evidence="13 14" key="1">
    <citation type="submission" date="2019-12" db="EMBL/GenBank/DDBJ databases">
        <authorList>
            <person name="Li C."/>
            <person name="Zhao J."/>
        </authorList>
    </citation>
    <scope>NUCLEOTIDE SEQUENCE [LARGE SCALE GENOMIC DNA]</scope>
    <source>
        <strain evidence="13 14">NEAU-DD11</strain>
    </source>
</reference>
<dbReference type="SUPFAM" id="SSF56935">
    <property type="entry name" value="Porins"/>
    <property type="match status" value="1"/>
</dbReference>
<keyword evidence="9" id="KW-0472">Membrane</keyword>
<keyword evidence="6 11" id="KW-0732">Signal</keyword>
<evidence type="ECO:0000313" key="13">
    <source>
        <dbReference type="EMBL" id="MVW60807.1"/>
    </source>
</evidence>
<comment type="caution">
    <text evidence="13">The sequence shown here is derived from an EMBL/GenBank/DDBJ whole genome shotgun (WGS) entry which is preliminary data.</text>
</comment>
<evidence type="ECO:0000256" key="11">
    <source>
        <dbReference type="SAM" id="SignalP"/>
    </source>
</evidence>
<dbReference type="EMBL" id="WSES01000003">
    <property type="protein sequence ID" value="MVW60807.1"/>
    <property type="molecule type" value="Genomic_DNA"/>
</dbReference>
<evidence type="ECO:0000256" key="1">
    <source>
        <dbReference type="ARBA" id="ARBA00004571"/>
    </source>
</evidence>
<organism evidence="13 14">
    <name type="scientific">Massilia cellulosiltytica</name>
    <dbReference type="NCBI Taxonomy" id="2683234"/>
    <lineage>
        <taxon>Bacteria</taxon>
        <taxon>Pseudomonadati</taxon>
        <taxon>Pseudomonadota</taxon>
        <taxon>Betaproteobacteria</taxon>
        <taxon>Burkholderiales</taxon>
        <taxon>Oxalobacteraceae</taxon>
        <taxon>Telluria group</taxon>
        <taxon>Massilia</taxon>
    </lineage>
</organism>
<dbReference type="Pfam" id="PF13609">
    <property type="entry name" value="Porin_4"/>
    <property type="match status" value="1"/>
</dbReference>
<evidence type="ECO:0000256" key="5">
    <source>
        <dbReference type="ARBA" id="ARBA00022692"/>
    </source>
</evidence>
<accession>A0A7X3G1C3</accession>
<evidence type="ECO:0000256" key="6">
    <source>
        <dbReference type="ARBA" id="ARBA00022729"/>
    </source>
</evidence>
<dbReference type="InterPro" id="IPR033900">
    <property type="entry name" value="Gram_neg_porin_domain"/>
</dbReference>
<dbReference type="AlphaFoldDB" id="A0A7X3G1C3"/>
<evidence type="ECO:0000256" key="4">
    <source>
        <dbReference type="ARBA" id="ARBA00022452"/>
    </source>
</evidence>
<feature type="chain" id="PRO_5030876269" evidence="11">
    <location>
        <begin position="23"/>
        <end position="338"/>
    </location>
</feature>
<evidence type="ECO:0000256" key="8">
    <source>
        <dbReference type="ARBA" id="ARBA00023114"/>
    </source>
</evidence>
<evidence type="ECO:0000256" key="2">
    <source>
        <dbReference type="ARBA" id="ARBA00011233"/>
    </source>
</evidence>
<dbReference type="GO" id="GO:0009279">
    <property type="term" value="C:cell outer membrane"/>
    <property type="evidence" value="ECO:0007669"/>
    <property type="project" value="UniProtKB-SubCell"/>
</dbReference>
<keyword evidence="8" id="KW-0626">Porin</keyword>
<evidence type="ECO:0000256" key="3">
    <source>
        <dbReference type="ARBA" id="ARBA00022448"/>
    </source>
</evidence>
<dbReference type="CDD" id="cd00342">
    <property type="entry name" value="gram_neg_porins"/>
    <property type="match status" value="1"/>
</dbReference>
<keyword evidence="7" id="KW-0406">Ion transport</keyword>
<evidence type="ECO:0000256" key="7">
    <source>
        <dbReference type="ARBA" id="ARBA00023065"/>
    </source>
</evidence>
<protein>
    <submittedName>
        <fullName evidence="13">Porin</fullName>
    </submittedName>
</protein>